<dbReference type="InterPro" id="IPR008327">
    <property type="entry name" value="Sig_transdc_resp-reg_antiterm"/>
</dbReference>
<dbReference type="AlphaFoldDB" id="A0A1M5L1J4"/>
<dbReference type="GO" id="GO:0003723">
    <property type="term" value="F:RNA binding"/>
    <property type="evidence" value="ECO:0007669"/>
    <property type="project" value="InterPro"/>
</dbReference>
<dbReference type="Proteomes" id="UP000189796">
    <property type="component" value="Chromosome I"/>
</dbReference>
<sequence length="199" mass="22019">MSKVEVPAKPGSASLAEFEIVVAVAPESGADQLVRDLQRARAKVRRLWPMPDKLPSDADVLVVEFSHRLTDQLPWAPGESRSAVVVVIGPNRAPDPARLCEATPEAVIYMPAQTETIAGVVALARSQFDYTKRLRDRIERLDENLRTIRNVERAKAILISTRGMNDEAAYRFLRSQAMDRRTTVNAIAAAIIDSFELLG</sequence>
<evidence type="ECO:0000313" key="3">
    <source>
        <dbReference type="Proteomes" id="UP000189796"/>
    </source>
</evidence>
<dbReference type="Pfam" id="PF03861">
    <property type="entry name" value="ANTAR"/>
    <property type="match status" value="1"/>
</dbReference>
<proteinExistence type="predicted"/>
<dbReference type="OrthoDB" id="7366028at2"/>
<dbReference type="Gene3D" id="3.40.50.2300">
    <property type="match status" value="1"/>
</dbReference>
<evidence type="ECO:0000259" key="1">
    <source>
        <dbReference type="PROSITE" id="PS50921"/>
    </source>
</evidence>
<protein>
    <submittedName>
        <fullName evidence="2">Two-component response regulator, AmiR/NasT family, consists of REC and RNA-binding antiterminator (ANTAR) domains</fullName>
    </submittedName>
</protein>
<dbReference type="InterPro" id="IPR011006">
    <property type="entry name" value="CheY-like_superfamily"/>
</dbReference>
<dbReference type="SUPFAM" id="SSF52172">
    <property type="entry name" value="CheY-like"/>
    <property type="match status" value="1"/>
</dbReference>
<dbReference type="Gene3D" id="1.10.10.10">
    <property type="entry name" value="Winged helix-like DNA-binding domain superfamily/Winged helix DNA-binding domain"/>
    <property type="match status" value="1"/>
</dbReference>
<dbReference type="PROSITE" id="PS50921">
    <property type="entry name" value="ANTAR"/>
    <property type="match status" value="1"/>
</dbReference>
<dbReference type="EMBL" id="LT670817">
    <property type="protein sequence ID" value="SHG58918.1"/>
    <property type="molecule type" value="Genomic_DNA"/>
</dbReference>
<dbReference type="SMART" id="SM01012">
    <property type="entry name" value="ANTAR"/>
    <property type="match status" value="1"/>
</dbReference>
<evidence type="ECO:0000313" key="2">
    <source>
        <dbReference type="EMBL" id="SHG58918.1"/>
    </source>
</evidence>
<organism evidence="2 3">
    <name type="scientific">Bradyrhizobium erythrophlei</name>
    <dbReference type="NCBI Taxonomy" id="1437360"/>
    <lineage>
        <taxon>Bacteria</taxon>
        <taxon>Pseudomonadati</taxon>
        <taxon>Pseudomonadota</taxon>
        <taxon>Alphaproteobacteria</taxon>
        <taxon>Hyphomicrobiales</taxon>
        <taxon>Nitrobacteraceae</taxon>
        <taxon>Bradyrhizobium</taxon>
    </lineage>
</organism>
<dbReference type="Pfam" id="PF21332">
    <property type="entry name" value="AmiR_N"/>
    <property type="match status" value="1"/>
</dbReference>
<reference evidence="2 3" key="1">
    <citation type="submission" date="2016-11" db="EMBL/GenBank/DDBJ databases">
        <authorList>
            <person name="Jaros S."/>
            <person name="Januszkiewicz K."/>
            <person name="Wedrychowicz H."/>
        </authorList>
    </citation>
    <scope>NUCLEOTIDE SEQUENCE [LARGE SCALE GENOMIC DNA]</scope>
    <source>
        <strain evidence="2 3">GAS138</strain>
    </source>
</reference>
<dbReference type="InterPro" id="IPR005561">
    <property type="entry name" value="ANTAR"/>
</dbReference>
<dbReference type="PIRSF" id="PIRSF036382">
    <property type="entry name" value="RR_antiterm"/>
    <property type="match status" value="1"/>
</dbReference>
<feature type="domain" description="ANTAR" evidence="1">
    <location>
        <begin position="131"/>
        <end position="192"/>
    </location>
</feature>
<dbReference type="InterPro" id="IPR036388">
    <property type="entry name" value="WH-like_DNA-bd_sf"/>
</dbReference>
<dbReference type="InterPro" id="IPR049021">
    <property type="entry name" value="AmiR_N"/>
</dbReference>
<name>A0A1M5L1J4_9BRAD</name>
<gene>
    <name evidence="2" type="ORF">SAMN05443248_2060</name>
</gene>
<accession>A0A1M5L1J4</accession>